<evidence type="ECO:0000313" key="2">
    <source>
        <dbReference type="Proteomes" id="UP001732700"/>
    </source>
</evidence>
<dbReference type="EnsemblPlants" id="AVESA.00010b.r2.7AG1199400.1">
    <property type="protein sequence ID" value="AVESA.00010b.r2.7AG1199400.1.CDS"/>
    <property type="gene ID" value="AVESA.00010b.r2.7AG1199400"/>
</dbReference>
<keyword evidence="2" id="KW-1185">Reference proteome</keyword>
<evidence type="ECO:0000313" key="1">
    <source>
        <dbReference type="EnsemblPlants" id="AVESA.00010b.r2.7AG1199400.1.CDS"/>
    </source>
</evidence>
<proteinExistence type="predicted"/>
<dbReference type="Proteomes" id="UP001732700">
    <property type="component" value="Chromosome 7A"/>
</dbReference>
<accession>A0ACD5ZNA7</accession>
<name>A0ACD5ZNA7_AVESA</name>
<sequence>METKQLLPQRQRRPGSEALLLLFLVSLICSLATSSLVWAITVGSPPELTLLAGASQKGAVCLDGSPPAYQLQRGFGSGSYNWLVYLEVLELTWMPTISGGASSLQEPGQCLFAAPPGGGWCSTIEDCSKRKKSGLGSSNLINAVQLAGIFSSDQRQNSDFYNWNIVFVRYCDGASFSGDGEVEDQDGTKLFFRGLRIWEAVIDDLMEKGLSNAKQALLAGCSSGGLATLLHCDDFSARFPRTVLVKCFSDAGFFLDKKDIFGERFIRSIYNGVVHLQNVSKVLPSDCLAMKEPVDCFFPSEIIKSINTPTFILNSGYDSWQIRNVLVPDESSTEKSWLSCKADIRKCDSIQIEALHGWSNVFPWHSAHTYYPFCFYQRSIYLHHVVHIGFRKTLIEDLKVVEGKEDWGFFIDSCFTHCQTPFRISWDSPISPRLGNKTIADTFGDWYFGRSQEVKQIDCKYPCNPTCSTLLPA</sequence>
<protein>
    <submittedName>
        <fullName evidence="1">Uncharacterized protein</fullName>
    </submittedName>
</protein>
<organism evidence="1 2">
    <name type="scientific">Avena sativa</name>
    <name type="common">Oat</name>
    <dbReference type="NCBI Taxonomy" id="4498"/>
    <lineage>
        <taxon>Eukaryota</taxon>
        <taxon>Viridiplantae</taxon>
        <taxon>Streptophyta</taxon>
        <taxon>Embryophyta</taxon>
        <taxon>Tracheophyta</taxon>
        <taxon>Spermatophyta</taxon>
        <taxon>Magnoliopsida</taxon>
        <taxon>Liliopsida</taxon>
        <taxon>Poales</taxon>
        <taxon>Poaceae</taxon>
        <taxon>BOP clade</taxon>
        <taxon>Pooideae</taxon>
        <taxon>Poodae</taxon>
        <taxon>Poeae</taxon>
        <taxon>Poeae Chloroplast Group 1 (Aveneae type)</taxon>
        <taxon>Aveninae</taxon>
        <taxon>Avena</taxon>
    </lineage>
</organism>
<reference evidence="1" key="1">
    <citation type="submission" date="2021-05" db="EMBL/GenBank/DDBJ databases">
        <authorList>
            <person name="Scholz U."/>
            <person name="Mascher M."/>
            <person name="Fiebig A."/>
        </authorList>
    </citation>
    <scope>NUCLEOTIDE SEQUENCE [LARGE SCALE GENOMIC DNA]</scope>
</reference>
<reference evidence="1" key="2">
    <citation type="submission" date="2025-09" db="UniProtKB">
        <authorList>
            <consortium name="EnsemblPlants"/>
        </authorList>
    </citation>
    <scope>IDENTIFICATION</scope>
</reference>